<gene>
    <name evidence="5" type="ORF">CRG98_047582</name>
</gene>
<protein>
    <recommendedName>
        <fullName evidence="7">Pentatricopeptide repeat-containing protein</fullName>
    </recommendedName>
</protein>
<evidence type="ECO:0000313" key="6">
    <source>
        <dbReference type="Proteomes" id="UP000233551"/>
    </source>
</evidence>
<feature type="repeat" description="PPR" evidence="3">
    <location>
        <begin position="365"/>
        <end position="389"/>
    </location>
</feature>
<feature type="region of interest" description="Disordered" evidence="4">
    <location>
        <begin position="69"/>
        <end position="92"/>
    </location>
</feature>
<feature type="non-terminal residue" evidence="5">
    <location>
        <position position="389"/>
    </location>
</feature>
<comment type="caution">
    <text evidence="5">The sequence shown here is derived from an EMBL/GenBank/DDBJ whole genome shotgun (WGS) entry which is preliminary data.</text>
</comment>
<dbReference type="Pfam" id="PF12854">
    <property type="entry name" value="PPR_1"/>
    <property type="match status" value="1"/>
</dbReference>
<accession>A0A2I0HJX8</accession>
<keyword evidence="6" id="KW-1185">Reference proteome</keyword>
<evidence type="ECO:0000256" key="2">
    <source>
        <dbReference type="ARBA" id="ARBA00022737"/>
    </source>
</evidence>
<feature type="region of interest" description="Disordered" evidence="4">
    <location>
        <begin position="115"/>
        <end position="147"/>
    </location>
</feature>
<evidence type="ECO:0000313" key="5">
    <source>
        <dbReference type="EMBL" id="PKI32019.1"/>
    </source>
</evidence>
<proteinExistence type="inferred from homology"/>
<dbReference type="Proteomes" id="UP000233551">
    <property type="component" value="Unassembled WGS sequence"/>
</dbReference>
<dbReference type="InterPro" id="IPR002885">
    <property type="entry name" value="PPR_rpt"/>
</dbReference>
<feature type="repeat" description="PPR" evidence="3">
    <location>
        <begin position="327"/>
        <end position="364"/>
    </location>
</feature>
<dbReference type="STRING" id="22663.A0A2I0HJX8"/>
<dbReference type="PANTHER" id="PTHR47941">
    <property type="entry name" value="PENTATRICOPEPTIDE REPEAT-CONTAINING PROTEIN 3, MITOCHONDRIAL"/>
    <property type="match status" value="1"/>
</dbReference>
<evidence type="ECO:0008006" key="7">
    <source>
        <dbReference type="Google" id="ProtNLM"/>
    </source>
</evidence>
<name>A0A2I0HJX8_PUNGR</name>
<comment type="similarity">
    <text evidence="1">Belongs to the PPR family. P subfamily.</text>
</comment>
<organism evidence="5 6">
    <name type="scientific">Punica granatum</name>
    <name type="common">Pomegranate</name>
    <dbReference type="NCBI Taxonomy" id="22663"/>
    <lineage>
        <taxon>Eukaryota</taxon>
        <taxon>Viridiplantae</taxon>
        <taxon>Streptophyta</taxon>
        <taxon>Embryophyta</taxon>
        <taxon>Tracheophyta</taxon>
        <taxon>Spermatophyta</taxon>
        <taxon>Magnoliopsida</taxon>
        <taxon>eudicotyledons</taxon>
        <taxon>Gunneridae</taxon>
        <taxon>Pentapetalae</taxon>
        <taxon>rosids</taxon>
        <taxon>malvids</taxon>
        <taxon>Myrtales</taxon>
        <taxon>Lythraceae</taxon>
        <taxon>Punica</taxon>
    </lineage>
</organism>
<dbReference type="InterPro" id="IPR011990">
    <property type="entry name" value="TPR-like_helical_dom_sf"/>
</dbReference>
<feature type="compositionally biased region" description="Basic and acidic residues" evidence="4">
    <location>
        <begin position="122"/>
        <end position="141"/>
    </location>
</feature>
<dbReference type="PROSITE" id="PS51375">
    <property type="entry name" value="PPR"/>
    <property type="match status" value="3"/>
</dbReference>
<feature type="repeat" description="PPR" evidence="3">
    <location>
        <begin position="292"/>
        <end position="326"/>
    </location>
</feature>
<evidence type="ECO:0000256" key="4">
    <source>
        <dbReference type="SAM" id="MobiDB-lite"/>
    </source>
</evidence>
<dbReference type="EMBL" id="PGOL01008127">
    <property type="protein sequence ID" value="PKI32019.1"/>
    <property type="molecule type" value="Genomic_DNA"/>
</dbReference>
<sequence length="389" mass="43342">MLKLLSFSTCLHSRAQHALTQSPSPSCHRLGALNSLPERSWRSLSTCQRAFFCSDSSGDGIDPAVVAKGKVAEAESDESQKPSSSTVPTSSRPEDYLTIALQLVRKGEQKIIAANAEGEGVGPKEAKMKPYEDSSPHRSRGDSQITSDKVEISSRYTKWSWKVFRLSHSLELMFGFLHSLICSKMYPKVRSFLDDFVRNGDHHSVSSVFHAISTCCDSLCNKSIVADMLVLSYVKNMKTRQGLEAFKRAGDYGFKLSVLSCNPLLSNLVKERSIGDVECVYKELVRRRFDFNVITFNTVISGLCKVGRLNKAFDVMEEMKAWGLLPNVTTYNTLIDGYCKMGGPGKMYKVDGIVKEMTRNGVSPNVVTYNTMIHGYFEDENLKAAIKLF</sequence>
<evidence type="ECO:0000256" key="3">
    <source>
        <dbReference type="PROSITE-ProRule" id="PRU00708"/>
    </source>
</evidence>
<dbReference type="Gene3D" id="1.25.40.10">
    <property type="entry name" value="Tetratricopeptide repeat domain"/>
    <property type="match status" value="2"/>
</dbReference>
<reference evidence="5 6" key="1">
    <citation type="submission" date="2017-11" db="EMBL/GenBank/DDBJ databases">
        <title>De-novo sequencing of pomegranate (Punica granatum L.) genome.</title>
        <authorList>
            <person name="Akparov Z."/>
            <person name="Amiraslanov A."/>
            <person name="Hajiyeva S."/>
            <person name="Abbasov M."/>
            <person name="Kaur K."/>
            <person name="Hamwieh A."/>
            <person name="Solovyev V."/>
            <person name="Salamov A."/>
            <person name="Braich B."/>
            <person name="Kosarev P."/>
            <person name="Mahmoud A."/>
            <person name="Hajiyev E."/>
            <person name="Babayeva S."/>
            <person name="Izzatullayeva V."/>
            <person name="Mammadov A."/>
            <person name="Mammadov A."/>
            <person name="Sharifova S."/>
            <person name="Ojaghi J."/>
            <person name="Eynullazada K."/>
            <person name="Bayramov B."/>
            <person name="Abdulazimova A."/>
            <person name="Shahmuradov I."/>
        </authorList>
    </citation>
    <scope>NUCLEOTIDE SEQUENCE [LARGE SCALE GENOMIC DNA]</scope>
    <source>
        <strain evidence="6">cv. AG2017</strain>
        <tissue evidence="5">Leaf</tissue>
    </source>
</reference>
<feature type="compositionally biased region" description="Low complexity" evidence="4">
    <location>
        <begin position="82"/>
        <end position="91"/>
    </location>
</feature>
<dbReference type="NCBIfam" id="TIGR00756">
    <property type="entry name" value="PPR"/>
    <property type="match status" value="3"/>
</dbReference>
<dbReference type="Pfam" id="PF13041">
    <property type="entry name" value="PPR_2"/>
    <property type="match status" value="1"/>
</dbReference>
<evidence type="ECO:0000256" key="1">
    <source>
        <dbReference type="ARBA" id="ARBA00007626"/>
    </source>
</evidence>
<keyword evidence="2" id="KW-0677">Repeat</keyword>
<dbReference type="AlphaFoldDB" id="A0A2I0HJX8"/>